<comment type="caution">
    <text evidence="1">The sequence shown here is derived from an EMBL/GenBank/DDBJ whole genome shotgun (WGS) entry which is preliminary data.</text>
</comment>
<dbReference type="Proteomes" id="UP001175211">
    <property type="component" value="Unassembled WGS sequence"/>
</dbReference>
<evidence type="ECO:0000313" key="2">
    <source>
        <dbReference type="Proteomes" id="UP001175211"/>
    </source>
</evidence>
<protein>
    <submittedName>
        <fullName evidence="1">Uncharacterized protein</fullName>
    </submittedName>
</protein>
<keyword evidence="2" id="KW-1185">Reference proteome</keyword>
<sequence>MLPHGFFLHLHRKCTNINKVTLDNVTFASSSVFTSFIGASPKLKALRLKLVSTAVDSESWEDLQGYAMTPQAAINTLDVNLSEESMLRVCHDIFEEDDAPVSIAQLQILRISDIKQLSHWDCVTDMVQMSAKTAESANRLHPDWYVDIQYSDLAHADVEALPIMPLPSLKHLHIHLDDFEEYVDILGWWIQCFEDTAANSVRLGKITITIKAYSLDRDRVAESQLPDLIAMQEEQRILGQWFQYEVPSDEICLPKDDVWCNLGACLPLLTDELVIKFARARPNDPFKNRIDQLKEIIRGRMCRFKDAGGVLVFEVEPV</sequence>
<reference evidence="1" key="1">
    <citation type="submission" date="2023-06" db="EMBL/GenBank/DDBJ databases">
        <authorList>
            <consortium name="Lawrence Berkeley National Laboratory"/>
            <person name="Ahrendt S."/>
            <person name="Sahu N."/>
            <person name="Indic B."/>
            <person name="Wong-Bajracharya J."/>
            <person name="Merenyi Z."/>
            <person name="Ke H.-M."/>
            <person name="Monk M."/>
            <person name="Kocsube S."/>
            <person name="Drula E."/>
            <person name="Lipzen A."/>
            <person name="Balint B."/>
            <person name="Henrissat B."/>
            <person name="Andreopoulos B."/>
            <person name="Martin F.M."/>
            <person name="Harder C.B."/>
            <person name="Rigling D."/>
            <person name="Ford K.L."/>
            <person name="Foster G.D."/>
            <person name="Pangilinan J."/>
            <person name="Papanicolaou A."/>
            <person name="Barry K."/>
            <person name="LaButti K."/>
            <person name="Viragh M."/>
            <person name="Koriabine M."/>
            <person name="Yan M."/>
            <person name="Riley R."/>
            <person name="Champramary S."/>
            <person name="Plett K.L."/>
            <person name="Tsai I.J."/>
            <person name="Slot J."/>
            <person name="Sipos G."/>
            <person name="Plett J."/>
            <person name="Nagy L.G."/>
            <person name="Grigoriev I.V."/>
        </authorList>
    </citation>
    <scope>NUCLEOTIDE SEQUENCE</scope>
    <source>
        <strain evidence="1">CCBAS 213</strain>
    </source>
</reference>
<dbReference type="EMBL" id="JAUEPS010000063">
    <property type="protein sequence ID" value="KAK0442722.1"/>
    <property type="molecule type" value="Genomic_DNA"/>
</dbReference>
<name>A0AA39JID1_ARMTA</name>
<dbReference type="AlphaFoldDB" id="A0AA39JID1"/>
<accession>A0AA39JID1</accession>
<evidence type="ECO:0000313" key="1">
    <source>
        <dbReference type="EMBL" id="KAK0442722.1"/>
    </source>
</evidence>
<organism evidence="1 2">
    <name type="scientific">Armillaria tabescens</name>
    <name type="common">Ringless honey mushroom</name>
    <name type="synonym">Agaricus tabescens</name>
    <dbReference type="NCBI Taxonomy" id="1929756"/>
    <lineage>
        <taxon>Eukaryota</taxon>
        <taxon>Fungi</taxon>
        <taxon>Dikarya</taxon>
        <taxon>Basidiomycota</taxon>
        <taxon>Agaricomycotina</taxon>
        <taxon>Agaricomycetes</taxon>
        <taxon>Agaricomycetidae</taxon>
        <taxon>Agaricales</taxon>
        <taxon>Marasmiineae</taxon>
        <taxon>Physalacriaceae</taxon>
        <taxon>Desarmillaria</taxon>
    </lineage>
</organism>
<dbReference type="RefSeq" id="XP_060324409.1">
    <property type="nucleotide sequence ID" value="XM_060479847.1"/>
</dbReference>
<proteinExistence type="predicted"/>
<dbReference type="GeneID" id="85363395"/>
<gene>
    <name evidence="1" type="ORF">EV420DRAFT_1727094</name>
</gene>